<dbReference type="EMBL" id="LR728299">
    <property type="protein sequence ID" value="VWP00250.1"/>
    <property type="molecule type" value="Genomic_DNA"/>
</dbReference>
<feature type="signal peptide" evidence="1">
    <location>
        <begin position="1"/>
        <end position="26"/>
    </location>
</feature>
<feature type="chain" id="PRO_5023943234" evidence="1">
    <location>
        <begin position="27"/>
        <end position="207"/>
    </location>
</feature>
<keyword evidence="2" id="KW-0418">Kinase</keyword>
<name>A0A5K1K3R5_9APHY</name>
<keyword evidence="2" id="KW-0808">Transferase</keyword>
<protein>
    <submittedName>
        <fullName evidence="2">Protein kinase domain-containing protein</fullName>
    </submittedName>
</protein>
<gene>
    <name evidence="2" type="primary">I1RGD6</name>
</gene>
<evidence type="ECO:0000313" key="2">
    <source>
        <dbReference type="EMBL" id="VWP00250.1"/>
    </source>
</evidence>
<reference evidence="2" key="1">
    <citation type="submission" date="2019-10" db="EMBL/GenBank/DDBJ databases">
        <authorList>
            <person name="Nor Muhammad N."/>
        </authorList>
    </citation>
    <scope>NUCLEOTIDE SEQUENCE</scope>
</reference>
<sequence length="207" mass="23184">MHIPGKYDLWAIRLLSITLFVPPMCGSDIRNSTSSTWLPLPIKMPRQGVRAILDTASMNTTLPPSVIQAMCSLWFQMGGLPVDAPIRHASTDKFAGHRLLFTFADADDGEEIPFYCDATYFLGQLWDDALFPGLRWSHVRSSNDEECDVAVLGQYLQNFFWSAFVKFNAPYHGSPDSVPSIQLSPQKVFVEGRAADGPWSYSFTNLE</sequence>
<dbReference type="AlphaFoldDB" id="A0A5K1K3R5"/>
<accession>A0A5K1K3R5</accession>
<organism evidence="2">
    <name type="scientific">Ganoderma boninense</name>
    <dbReference type="NCBI Taxonomy" id="34458"/>
    <lineage>
        <taxon>Eukaryota</taxon>
        <taxon>Fungi</taxon>
        <taxon>Dikarya</taxon>
        <taxon>Basidiomycota</taxon>
        <taxon>Agaricomycotina</taxon>
        <taxon>Agaricomycetes</taxon>
        <taxon>Polyporales</taxon>
        <taxon>Polyporaceae</taxon>
        <taxon>Ganoderma</taxon>
    </lineage>
</organism>
<dbReference type="GO" id="GO:0016301">
    <property type="term" value="F:kinase activity"/>
    <property type="evidence" value="ECO:0007669"/>
    <property type="project" value="UniProtKB-KW"/>
</dbReference>
<keyword evidence="1" id="KW-0732">Signal</keyword>
<evidence type="ECO:0000256" key="1">
    <source>
        <dbReference type="SAM" id="SignalP"/>
    </source>
</evidence>
<proteinExistence type="predicted"/>